<feature type="transmembrane region" description="Helical" evidence="6">
    <location>
        <begin position="414"/>
        <end position="434"/>
    </location>
</feature>
<comment type="caution">
    <text evidence="8">The sequence shown here is derived from an EMBL/GenBank/DDBJ whole genome shotgun (WGS) entry which is preliminary data.</text>
</comment>
<keyword evidence="2" id="KW-0813">Transport</keyword>
<keyword evidence="3 6" id="KW-0812">Transmembrane</keyword>
<feature type="transmembrane region" description="Helical" evidence="6">
    <location>
        <begin position="219"/>
        <end position="238"/>
    </location>
</feature>
<keyword evidence="5 6" id="KW-0472">Membrane</keyword>
<reference evidence="8 9" key="1">
    <citation type="submission" date="2023-08" db="EMBL/GenBank/DDBJ databases">
        <title>Black Yeasts Isolated from many extreme environments.</title>
        <authorList>
            <person name="Coleine C."/>
            <person name="Stajich J.E."/>
            <person name="Selbmann L."/>
        </authorList>
    </citation>
    <scope>NUCLEOTIDE SEQUENCE [LARGE SCALE GENOMIC DNA]</scope>
    <source>
        <strain evidence="8 9">CCFEE 6328</strain>
    </source>
</reference>
<feature type="transmembrane region" description="Helical" evidence="6">
    <location>
        <begin position="86"/>
        <end position="103"/>
    </location>
</feature>
<dbReference type="PROSITE" id="PS50850">
    <property type="entry name" value="MFS"/>
    <property type="match status" value="1"/>
</dbReference>
<evidence type="ECO:0000256" key="3">
    <source>
        <dbReference type="ARBA" id="ARBA00022692"/>
    </source>
</evidence>
<feature type="transmembrane region" description="Helical" evidence="6">
    <location>
        <begin position="446"/>
        <end position="468"/>
    </location>
</feature>
<dbReference type="CDD" id="cd17327">
    <property type="entry name" value="MFS_FEN2_like"/>
    <property type="match status" value="1"/>
</dbReference>
<keyword evidence="9" id="KW-1185">Reference proteome</keyword>
<feature type="domain" description="Major facilitator superfamily (MFS) profile" evidence="7">
    <location>
        <begin position="90"/>
        <end position="503"/>
    </location>
</feature>
<dbReference type="PANTHER" id="PTHR43791:SF63">
    <property type="entry name" value="HIGH AFFINITY CYSTEINE TRANSPORTER"/>
    <property type="match status" value="1"/>
</dbReference>
<evidence type="ECO:0000256" key="4">
    <source>
        <dbReference type="ARBA" id="ARBA00022989"/>
    </source>
</evidence>
<feature type="transmembrane region" description="Helical" evidence="6">
    <location>
        <begin position="383"/>
        <end position="402"/>
    </location>
</feature>
<sequence>MNINPAESLAAGVVLEEKSPYNPGRQGSVATLASLDEALGQLDISTKDADEAFAFLRDHPNAVEIREEAVAILSDPKMTKRLVRKIDFTIIPCMVAVYFLQFLDKTTISYAAVMGLRTDTHLKGQDYSNIAMMFYIGYLVAEFPTQYLAQRLSRLGKYLGVNVMCWGVVLASMAACTSYAGLMVCRVLLGIFEAPVAPILVLIIAMWYKKEEQGRRVSYFYVCNSITQIFGSGIAYGASFTKGKFASWRIFFLIIGLMTILFGGLVAMFLPDSPVKAMRFSDAEKVAALLRVKENQSGTQNAKIKKAQVIESLKDVRVWLVFLSVLLTSIPNGGLSNFSSILLTTFGYTSQQALILGMPGGAVGVFIVLLSGYLSDKWNDRSLVMLICLIPTIIAAGLMYGLDPTGVPHNKGVLLFASYLSGTFGAAFMLLLAWNASNLAGHSKKVTCNALTLVGFCLGNILGTQTFQQSEAPGYKSGKIAIVACLTAQVCVCFALRYCNDRLNKKNREALASMGEDEKSLAREKLAYSDETDRRNPFFVYTH</sequence>
<evidence type="ECO:0000313" key="8">
    <source>
        <dbReference type="EMBL" id="KAK5052254.1"/>
    </source>
</evidence>
<gene>
    <name evidence="8" type="ORF">LTR69_010016</name>
</gene>
<feature type="transmembrane region" description="Helical" evidence="6">
    <location>
        <begin position="130"/>
        <end position="149"/>
    </location>
</feature>
<feature type="transmembrane region" description="Helical" evidence="6">
    <location>
        <begin position="480"/>
        <end position="499"/>
    </location>
</feature>
<dbReference type="InterPro" id="IPR020846">
    <property type="entry name" value="MFS_dom"/>
</dbReference>
<dbReference type="Gene3D" id="1.20.1250.20">
    <property type="entry name" value="MFS general substrate transporter like domains"/>
    <property type="match status" value="2"/>
</dbReference>
<name>A0ABR0IYP5_9EURO</name>
<evidence type="ECO:0000313" key="9">
    <source>
        <dbReference type="Proteomes" id="UP001345691"/>
    </source>
</evidence>
<evidence type="ECO:0000256" key="2">
    <source>
        <dbReference type="ARBA" id="ARBA00022448"/>
    </source>
</evidence>
<feature type="transmembrane region" description="Helical" evidence="6">
    <location>
        <begin position="354"/>
        <end position="374"/>
    </location>
</feature>
<comment type="subcellular location">
    <subcellularLocation>
        <location evidence="1">Membrane</location>
        <topology evidence="1">Multi-pass membrane protein</topology>
    </subcellularLocation>
</comment>
<feature type="transmembrane region" description="Helical" evidence="6">
    <location>
        <begin position="316"/>
        <end position="334"/>
    </location>
</feature>
<evidence type="ECO:0000256" key="1">
    <source>
        <dbReference type="ARBA" id="ARBA00004141"/>
    </source>
</evidence>
<evidence type="ECO:0000256" key="5">
    <source>
        <dbReference type="ARBA" id="ARBA00023136"/>
    </source>
</evidence>
<feature type="transmembrane region" description="Helical" evidence="6">
    <location>
        <begin position="187"/>
        <end position="207"/>
    </location>
</feature>
<organism evidence="8 9">
    <name type="scientific">Exophiala sideris</name>
    <dbReference type="NCBI Taxonomy" id="1016849"/>
    <lineage>
        <taxon>Eukaryota</taxon>
        <taxon>Fungi</taxon>
        <taxon>Dikarya</taxon>
        <taxon>Ascomycota</taxon>
        <taxon>Pezizomycotina</taxon>
        <taxon>Eurotiomycetes</taxon>
        <taxon>Chaetothyriomycetidae</taxon>
        <taxon>Chaetothyriales</taxon>
        <taxon>Herpotrichiellaceae</taxon>
        <taxon>Exophiala</taxon>
    </lineage>
</organism>
<dbReference type="SUPFAM" id="SSF103473">
    <property type="entry name" value="MFS general substrate transporter"/>
    <property type="match status" value="1"/>
</dbReference>
<proteinExistence type="predicted"/>
<keyword evidence="4 6" id="KW-1133">Transmembrane helix</keyword>
<dbReference type="InterPro" id="IPR011701">
    <property type="entry name" value="MFS"/>
</dbReference>
<evidence type="ECO:0000259" key="7">
    <source>
        <dbReference type="PROSITE" id="PS50850"/>
    </source>
</evidence>
<dbReference type="PANTHER" id="PTHR43791">
    <property type="entry name" value="PERMEASE-RELATED"/>
    <property type="match status" value="1"/>
</dbReference>
<feature type="transmembrane region" description="Helical" evidence="6">
    <location>
        <begin position="161"/>
        <end position="181"/>
    </location>
</feature>
<dbReference type="Proteomes" id="UP001345691">
    <property type="component" value="Unassembled WGS sequence"/>
</dbReference>
<protein>
    <recommendedName>
        <fullName evidence="7">Major facilitator superfamily (MFS) profile domain-containing protein</fullName>
    </recommendedName>
</protein>
<dbReference type="Pfam" id="PF07690">
    <property type="entry name" value="MFS_1"/>
    <property type="match status" value="1"/>
</dbReference>
<dbReference type="EMBL" id="JAVRRF010000031">
    <property type="protein sequence ID" value="KAK5052254.1"/>
    <property type="molecule type" value="Genomic_DNA"/>
</dbReference>
<dbReference type="InterPro" id="IPR036259">
    <property type="entry name" value="MFS_trans_sf"/>
</dbReference>
<accession>A0ABR0IYP5</accession>
<feature type="transmembrane region" description="Helical" evidence="6">
    <location>
        <begin position="250"/>
        <end position="270"/>
    </location>
</feature>
<evidence type="ECO:0000256" key="6">
    <source>
        <dbReference type="SAM" id="Phobius"/>
    </source>
</evidence>